<dbReference type="Proteomes" id="UP000094455">
    <property type="component" value="Unassembled WGS sequence"/>
</dbReference>
<feature type="region of interest" description="Disordered" evidence="1">
    <location>
        <begin position="320"/>
        <end position="373"/>
    </location>
</feature>
<keyword evidence="2" id="KW-0732">Signal</keyword>
<evidence type="ECO:0000256" key="2">
    <source>
        <dbReference type="SAM" id="SignalP"/>
    </source>
</evidence>
<evidence type="ECO:0000313" key="3">
    <source>
        <dbReference type="EMBL" id="ODQ47251.1"/>
    </source>
</evidence>
<feature type="compositionally biased region" description="Acidic residues" evidence="1">
    <location>
        <begin position="212"/>
        <end position="223"/>
    </location>
</feature>
<dbReference type="RefSeq" id="XP_019018364.1">
    <property type="nucleotide sequence ID" value="XM_019164948.1"/>
</dbReference>
<feature type="compositionally biased region" description="Acidic residues" evidence="1">
    <location>
        <begin position="324"/>
        <end position="356"/>
    </location>
</feature>
<feature type="compositionally biased region" description="Acidic residues" evidence="1">
    <location>
        <begin position="186"/>
        <end position="199"/>
    </location>
</feature>
<evidence type="ECO:0000313" key="4">
    <source>
        <dbReference type="Proteomes" id="UP000094455"/>
    </source>
</evidence>
<protein>
    <submittedName>
        <fullName evidence="3">Uncharacterized protein</fullName>
    </submittedName>
</protein>
<accession>A0A1E3NMC0</accession>
<feature type="chain" id="PRO_5009133416" evidence="2">
    <location>
        <begin position="21"/>
        <end position="461"/>
    </location>
</feature>
<dbReference type="GeneID" id="30181635"/>
<gene>
    <name evidence="3" type="ORF">PICMEDRAFT_76353</name>
</gene>
<dbReference type="OrthoDB" id="3996548at2759"/>
<name>A0A1E3NMC0_9ASCO</name>
<sequence length="461" mass="53260">MVKLCYTFPLVCVCVLPTLALSTEYVKHNSRQVVLSKPNQEYIKKSYSLIEPHLQKRNPSYRVVKTKVSSVTKKNDDIVEDEEFEEDETAVNSYSFRSLQKKLGLGDKKFEMPVSGPVPDWDDQYYDNDGKPIVYQVDTEELKELMDNYLEMGKEKWAAFLATSECNKFQKLMDKLHNLFKKNENADDNDEDDNEDDEDSKAQGPFGKYENDADDEEDNDDDDRSSRNNKKVSSAANKLSLKDLKGLKNVNSQPLFSSIPEEEIEEFHNLLADVVSYWEEEDAISILEAASGLSYKDFDLFEEDENPKKKKTAKRIKPSLSVIDDNDDDDDDDEGDDDDGDINANVNDDDDENDDNNEIKQHQSSQPDLLGKIDPKLLKTKAQKDWLKSNALRRANMIQKLMDGQLDEENYSRQDEVRYRENNIFLEEDENEIPNTAFRLQSTNLAMYVFFLVEALLFYVF</sequence>
<proteinExistence type="predicted"/>
<feature type="signal peptide" evidence="2">
    <location>
        <begin position="1"/>
        <end position="20"/>
    </location>
</feature>
<evidence type="ECO:0000256" key="1">
    <source>
        <dbReference type="SAM" id="MobiDB-lite"/>
    </source>
</evidence>
<dbReference type="AlphaFoldDB" id="A0A1E3NMC0"/>
<dbReference type="EMBL" id="KV454002">
    <property type="protein sequence ID" value="ODQ47251.1"/>
    <property type="molecule type" value="Genomic_DNA"/>
</dbReference>
<reference evidence="3 4" key="1">
    <citation type="journal article" date="2016" name="Proc. Natl. Acad. Sci. U.S.A.">
        <title>Comparative genomics of biotechnologically important yeasts.</title>
        <authorList>
            <person name="Riley R."/>
            <person name="Haridas S."/>
            <person name="Wolfe K.H."/>
            <person name="Lopes M.R."/>
            <person name="Hittinger C.T."/>
            <person name="Goeker M."/>
            <person name="Salamov A.A."/>
            <person name="Wisecaver J.H."/>
            <person name="Long T.M."/>
            <person name="Calvey C.H."/>
            <person name="Aerts A.L."/>
            <person name="Barry K.W."/>
            <person name="Choi C."/>
            <person name="Clum A."/>
            <person name="Coughlan A.Y."/>
            <person name="Deshpande S."/>
            <person name="Douglass A.P."/>
            <person name="Hanson S.J."/>
            <person name="Klenk H.-P."/>
            <person name="LaButti K.M."/>
            <person name="Lapidus A."/>
            <person name="Lindquist E.A."/>
            <person name="Lipzen A.M."/>
            <person name="Meier-Kolthoff J.P."/>
            <person name="Ohm R.A."/>
            <person name="Otillar R.P."/>
            <person name="Pangilinan J.L."/>
            <person name="Peng Y."/>
            <person name="Rokas A."/>
            <person name="Rosa C.A."/>
            <person name="Scheuner C."/>
            <person name="Sibirny A.A."/>
            <person name="Slot J.C."/>
            <person name="Stielow J.B."/>
            <person name="Sun H."/>
            <person name="Kurtzman C.P."/>
            <person name="Blackwell M."/>
            <person name="Grigoriev I.V."/>
            <person name="Jeffries T.W."/>
        </authorList>
    </citation>
    <scope>NUCLEOTIDE SEQUENCE [LARGE SCALE GENOMIC DNA]</scope>
    <source>
        <strain evidence="3 4">NRRL Y-2026</strain>
    </source>
</reference>
<keyword evidence="4" id="KW-1185">Reference proteome</keyword>
<organism evidence="3 4">
    <name type="scientific">Pichia membranifaciens NRRL Y-2026</name>
    <dbReference type="NCBI Taxonomy" id="763406"/>
    <lineage>
        <taxon>Eukaryota</taxon>
        <taxon>Fungi</taxon>
        <taxon>Dikarya</taxon>
        <taxon>Ascomycota</taxon>
        <taxon>Saccharomycotina</taxon>
        <taxon>Pichiomycetes</taxon>
        <taxon>Pichiales</taxon>
        <taxon>Pichiaceae</taxon>
        <taxon>Pichia</taxon>
    </lineage>
</organism>
<feature type="region of interest" description="Disordered" evidence="1">
    <location>
        <begin position="183"/>
        <end position="234"/>
    </location>
</feature>